<keyword evidence="4" id="KW-0964">Secreted</keyword>
<dbReference type="SUPFAM" id="SSF51126">
    <property type="entry name" value="Pectin lyase-like"/>
    <property type="match status" value="1"/>
</dbReference>
<evidence type="ECO:0000256" key="2">
    <source>
        <dbReference type="ARBA" id="ARBA00004442"/>
    </source>
</evidence>
<keyword evidence="9" id="KW-1185">Reference proteome</keyword>
<organism evidence="8 9">
    <name type="scientific">Tetradesmus obliquus</name>
    <name type="common">Green alga</name>
    <name type="synonym">Acutodesmus obliquus</name>
    <dbReference type="NCBI Taxonomy" id="3088"/>
    <lineage>
        <taxon>Eukaryota</taxon>
        <taxon>Viridiplantae</taxon>
        <taxon>Chlorophyta</taxon>
        <taxon>core chlorophytes</taxon>
        <taxon>Chlorophyceae</taxon>
        <taxon>CS clade</taxon>
        <taxon>Sphaeropleales</taxon>
        <taxon>Scenedesmaceae</taxon>
        <taxon>Tetradesmus</taxon>
    </lineage>
</organism>
<dbReference type="Pfam" id="PF02415">
    <property type="entry name" value="Chlam_PMP"/>
    <property type="match status" value="1"/>
</dbReference>
<dbReference type="GO" id="GO:0005576">
    <property type="term" value="C:extracellular region"/>
    <property type="evidence" value="ECO:0007669"/>
    <property type="project" value="UniProtKB-SubCell"/>
</dbReference>
<comment type="subcellular location">
    <subcellularLocation>
        <location evidence="1">Cell envelope</location>
    </subcellularLocation>
    <subcellularLocation>
        <location evidence="2">Cell outer membrane</location>
    </subcellularLocation>
    <subcellularLocation>
        <location evidence="3">Secreted</location>
    </subcellularLocation>
</comment>
<name>A0A383VET8_TETOB</name>
<reference evidence="8 9" key="1">
    <citation type="submission" date="2016-10" db="EMBL/GenBank/DDBJ databases">
        <authorList>
            <person name="Cai Z."/>
        </authorList>
    </citation>
    <scope>NUCLEOTIDE SEQUENCE [LARGE SCALE GENOMIC DNA]</scope>
</reference>
<keyword evidence="7" id="KW-0998">Cell outer membrane</keyword>
<evidence type="ECO:0000256" key="6">
    <source>
        <dbReference type="ARBA" id="ARBA00023136"/>
    </source>
</evidence>
<dbReference type="EMBL" id="FNXT01000300">
    <property type="protein sequence ID" value="SZX63252.1"/>
    <property type="molecule type" value="Genomic_DNA"/>
</dbReference>
<dbReference type="InterPro" id="IPR003368">
    <property type="entry name" value="POMP_repeat"/>
</dbReference>
<evidence type="ECO:0000256" key="1">
    <source>
        <dbReference type="ARBA" id="ARBA00004196"/>
    </source>
</evidence>
<evidence type="ECO:0000256" key="3">
    <source>
        <dbReference type="ARBA" id="ARBA00004613"/>
    </source>
</evidence>
<keyword evidence="6" id="KW-0472">Membrane</keyword>
<dbReference type="Proteomes" id="UP000256970">
    <property type="component" value="Unassembled WGS sequence"/>
</dbReference>
<evidence type="ECO:0000256" key="7">
    <source>
        <dbReference type="ARBA" id="ARBA00023237"/>
    </source>
</evidence>
<accession>A0A383VET8</accession>
<gene>
    <name evidence="8" type="ORF">BQ4739_LOCUS3805</name>
</gene>
<evidence type="ECO:0000256" key="4">
    <source>
        <dbReference type="ARBA" id="ARBA00022525"/>
    </source>
</evidence>
<evidence type="ECO:0000256" key="5">
    <source>
        <dbReference type="ARBA" id="ARBA00022729"/>
    </source>
</evidence>
<protein>
    <recommendedName>
        <fullName evidence="10">Right handed beta helix domain-containing protein</fullName>
    </recommendedName>
</protein>
<evidence type="ECO:0000313" key="9">
    <source>
        <dbReference type="Proteomes" id="UP000256970"/>
    </source>
</evidence>
<dbReference type="InterPro" id="IPR011050">
    <property type="entry name" value="Pectin_lyase_fold/virulence"/>
</dbReference>
<dbReference type="NCBIfam" id="TIGR01376">
    <property type="entry name" value="POMP_repeat"/>
    <property type="match status" value="1"/>
</dbReference>
<dbReference type="AlphaFoldDB" id="A0A383VET8"/>
<evidence type="ECO:0008006" key="10">
    <source>
        <dbReference type="Google" id="ProtNLM"/>
    </source>
</evidence>
<evidence type="ECO:0000313" key="8">
    <source>
        <dbReference type="EMBL" id="SZX63252.1"/>
    </source>
</evidence>
<keyword evidence="5" id="KW-0732">Signal</keyword>
<sequence>MVGGSLERNRAVGERARGGAISTNTSVTMELRDVTLQDNQVVGPFGQGGAMYINEDVMLQTDGVCALHNNAAEFGGAVAMHDARVTLENCSITGNSATQYDGGAIYAVATGNAALRINASTVSNNR</sequence>
<proteinExistence type="predicted"/>